<sequence length="92" mass="10516">MNDPKYAYPYPAQSYPAQGYYQGPPVMAPPQYAAPPPRRQSAGFLEGCRKERERRGFLKGFFTNMKLGFKRVSLKYSLGLGTHSYFLETLID</sequence>
<name>A0A2Z6NEC6_TRISU</name>
<gene>
    <name evidence="1" type="ORF">TSUD_221810</name>
</gene>
<evidence type="ECO:0000313" key="1">
    <source>
        <dbReference type="EMBL" id="GAU40333.1"/>
    </source>
</evidence>
<reference evidence="2" key="1">
    <citation type="journal article" date="2017" name="Front. Plant Sci.">
        <title>Climate Clever Clovers: New Paradigm to Reduce the Environmental Footprint of Ruminants by Breeding Low Methanogenic Forages Utilizing Haplotype Variation.</title>
        <authorList>
            <person name="Kaur P."/>
            <person name="Appels R."/>
            <person name="Bayer P.E."/>
            <person name="Keeble-Gagnere G."/>
            <person name="Wang J."/>
            <person name="Hirakawa H."/>
            <person name="Shirasawa K."/>
            <person name="Vercoe P."/>
            <person name="Stefanova K."/>
            <person name="Durmic Z."/>
            <person name="Nichols P."/>
            <person name="Revell C."/>
            <person name="Isobe S.N."/>
            <person name="Edwards D."/>
            <person name="Erskine W."/>
        </authorList>
    </citation>
    <scope>NUCLEOTIDE SEQUENCE [LARGE SCALE GENOMIC DNA]</scope>
    <source>
        <strain evidence="2">cv. Daliak</strain>
    </source>
</reference>
<accession>A0A2Z6NEC6</accession>
<dbReference type="Proteomes" id="UP000242715">
    <property type="component" value="Unassembled WGS sequence"/>
</dbReference>
<dbReference type="AlphaFoldDB" id="A0A2Z6NEC6"/>
<protein>
    <submittedName>
        <fullName evidence="1">Uncharacterized protein</fullName>
    </submittedName>
</protein>
<evidence type="ECO:0000313" key="2">
    <source>
        <dbReference type="Proteomes" id="UP000242715"/>
    </source>
</evidence>
<dbReference type="EMBL" id="DF973800">
    <property type="protein sequence ID" value="GAU40333.1"/>
    <property type="molecule type" value="Genomic_DNA"/>
</dbReference>
<proteinExistence type="predicted"/>
<organism evidence="1 2">
    <name type="scientific">Trifolium subterraneum</name>
    <name type="common">Subterranean clover</name>
    <dbReference type="NCBI Taxonomy" id="3900"/>
    <lineage>
        <taxon>Eukaryota</taxon>
        <taxon>Viridiplantae</taxon>
        <taxon>Streptophyta</taxon>
        <taxon>Embryophyta</taxon>
        <taxon>Tracheophyta</taxon>
        <taxon>Spermatophyta</taxon>
        <taxon>Magnoliopsida</taxon>
        <taxon>eudicotyledons</taxon>
        <taxon>Gunneridae</taxon>
        <taxon>Pentapetalae</taxon>
        <taxon>rosids</taxon>
        <taxon>fabids</taxon>
        <taxon>Fabales</taxon>
        <taxon>Fabaceae</taxon>
        <taxon>Papilionoideae</taxon>
        <taxon>50 kb inversion clade</taxon>
        <taxon>NPAAA clade</taxon>
        <taxon>Hologalegina</taxon>
        <taxon>IRL clade</taxon>
        <taxon>Trifolieae</taxon>
        <taxon>Trifolium</taxon>
    </lineage>
</organism>
<keyword evidence="2" id="KW-1185">Reference proteome</keyword>